<dbReference type="EMBL" id="FOOY01000013">
    <property type="protein sequence ID" value="SFG56559.1"/>
    <property type="molecule type" value="Genomic_DNA"/>
</dbReference>
<organism evidence="1 2">
    <name type="scientific">Sporolactobacillus nakayamae</name>
    <dbReference type="NCBI Taxonomy" id="269670"/>
    <lineage>
        <taxon>Bacteria</taxon>
        <taxon>Bacillati</taxon>
        <taxon>Bacillota</taxon>
        <taxon>Bacilli</taxon>
        <taxon>Bacillales</taxon>
        <taxon>Sporolactobacillaceae</taxon>
        <taxon>Sporolactobacillus</taxon>
    </lineage>
</organism>
<keyword evidence="2" id="KW-1185">Reference proteome</keyword>
<evidence type="ECO:0000313" key="2">
    <source>
        <dbReference type="Proteomes" id="UP000198752"/>
    </source>
</evidence>
<reference evidence="2" key="1">
    <citation type="submission" date="2016-10" db="EMBL/GenBank/DDBJ databases">
        <authorList>
            <person name="Varghese N."/>
            <person name="Submissions S."/>
        </authorList>
    </citation>
    <scope>NUCLEOTIDE SEQUENCE [LARGE SCALE GENOMIC DNA]</scope>
    <source>
        <strain evidence="2">ATCC 700379</strain>
    </source>
</reference>
<name>A0A1I2SXB1_9BACL</name>
<evidence type="ECO:0000313" key="1">
    <source>
        <dbReference type="EMBL" id="SFG56559.1"/>
    </source>
</evidence>
<protein>
    <submittedName>
        <fullName evidence="1">Uncharacterized protein</fullName>
    </submittedName>
</protein>
<sequence>MLIKANNHPSVHPQSPVFTRNLTDHRRGSKNLNLSSTIHDSAIVINENVYQLAFVSLFKFRFMPLYEKNRLTEYYLVNIGLKGTG</sequence>
<dbReference type="STRING" id="269670.SAMN02982927_02074"/>
<proteinExistence type="predicted"/>
<dbReference type="Proteomes" id="UP000198752">
    <property type="component" value="Unassembled WGS sequence"/>
</dbReference>
<gene>
    <name evidence="1" type="ORF">SAMN02982927_02074</name>
</gene>
<dbReference type="AlphaFoldDB" id="A0A1I2SXB1"/>
<accession>A0A1I2SXB1</accession>